<evidence type="ECO:0000313" key="3">
    <source>
        <dbReference type="Proteomes" id="UP001054837"/>
    </source>
</evidence>
<accession>A0AAV4R005</accession>
<evidence type="ECO:0000256" key="1">
    <source>
        <dbReference type="SAM" id="MobiDB-lite"/>
    </source>
</evidence>
<dbReference type="Proteomes" id="UP001054837">
    <property type="component" value="Unassembled WGS sequence"/>
</dbReference>
<keyword evidence="3" id="KW-1185">Reference proteome</keyword>
<comment type="caution">
    <text evidence="2">The sequence shown here is derived from an EMBL/GenBank/DDBJ whole genome shotgun (WGS) entry which is preliminary data.</text>
</comment>
<proteinExistence type="predicted"/>
<gene>
    <name evidence="2" type="ORF">CDAR_524841</name>
</gene>
<dbReference type="EMBL" id="BPLQ01005290">
    <property type="protein sequence ID" value="GIY13881.1"/>
    <property type="molecule type" value="Genomic_DNA"/>
</dbReference>
<dbReference type="AlphaFoldDB" id="A0AAV4R005"/>
<reference evidence="2 3" key="1">
    <citation type="submission" date="2021-06" db="EMBL/GenBank/DDBJ databases">
        <title>Caerostris darwini draft genome.</title>
        <authorList>
            <person name="Kono N."/>
            <person name="Arakawa K."/>
        </authorList>
    </citation>
    <scope>NUCLEOTIDE SEQUENCE [LARGE SCALE GENOMIC DNA]</scope>
</reference>
<name>A0AAV4R005_9ARAC</name>
<feature type="region of interest" description="Disordered" evidence="1">
    <location>
        <begin position="1"/>
        <end position="21"/>
    </location>
</feature>
<protein>
    <submittedName>
        <fullName evidence="2">Uncharacterized protein</fullName>
    </submittedName>
</protein>
<organism evidence="2 3">
    <name type="scientific">Caerostris darwini</name>
    <dbReference type="NCBI Taxonomy" id="1538125"/>
    <lineage>
        <taxon>Eukaryota</taxon>
        <taxon>Metazoa</taxon>
        <taxon>Ecdysozoa</taxon>
        <taxon>Arthropoda</taxon>
        <taxon>Chelicerata</taxon>
        <taxon>Arachnida</taxon>
        <taxon>Araneae</taxon>
        <taxon>Araneomorphae</taxon>
        <taxon>Entelegynae</taxon>
        <taxon>Araneoidea</taxon>
        <taxon>Araneidae</taxon>
        <taxon>Caerostris</taxon>
    </lineage>
</organism>
<evidence type="ECO:0000313" key="2">
    <source>
        <dbReference type="EMBL" id="GIY13881.1"/>
    </source>
</evidence>
<sequence length="95" mass="10723">MRRFDFNFESDDSLNGASRGRRETFPCLHSRCGLVTSEGRGERKDDLLCFRSGSASPTVKALPLSSLSVRRSNTIRRKCDGFSLPYHNIGMRNHS</sequence>